<evidence type="ECO:0000313" key="2">
    <source>
        <dbReference type="Proteomes" id="UP000283627"/>
    </source>
</evidence>
<proteinExistence type="predicted"/>
<evidence type="ECO:0000313" key="1">
    <source>
        <dbReference type="EMBL" id="RON55929.1"/>
    </source>
</evidence>
<name>A0A423KNF4_9PSED</name>
<dbReference type="Proteomes" id="UP000283627">
    <property type="component" value="Unassembled WGS sequence"/>
</dbReference>
<dbReference type="OrthoDB" id="7021542at2"/>
<accession>A0A423KNF4</accession>
<dbReference type="EMBL" id="MOBP01000005">
    <property type="protein sequence ID" value="RON55929.1"/>
    <property type="molecule type" value="Genomic_DNA"/>
</dbReference>
<organism evidence="1 2">
    <name type="scientific">Pseudomonas frederiksbergensis</name>
    <dbReference type="NCBI Taxonomy" id="104087"/>
    <lineage>
        <taxon>Bacteria</taxon>
        <taxon>Pseudomonadati</taxon>
        <taxon>Pseudomonadota</taxon>
        <taxon>Gammaproteobacteria</taxon>
        <taxon>Pseudomonadales</taxon>
        <taxon>Pseudomonadaceae</taxon>
        <taxon>Pseudomonas</taxon>
    </lineage>
</organism>
<dbReference type="RefSeq" id="WP_123404626.1">
    <property type="nucleotide sequence ID" value="NZ_MOBP01000005.1"/>
</dbReference>
<protein>
    <submittedName>
        <fullName evidence="1">Uncharacterized protein</fullName>
    </submittedName>
</protein>
<reference evidence="1 2" key="1">
    <citation type="submission" date="2016-10" db="EMBL/GenBank/DDBJ databases">
        <title>Comparative genome analysis of multiple Pseudomonas spp. focuses on biocontrol and plant growth promoting traits.</title>
        <authorList>
            <person name="Tao X.-Y."/>
            <person name="Taylor C.G."/>
        </authorList>
    </citation>
    <scope>NUCLEOTIDE SEQUENCE [LARGE SCALE GENOMIC DNA]</scope>
    <source>
        <strain evidence="1 2">39A2</strain>
    </source>
</reference>
<dbReference type="AlphaFoldDB" id="A0A423KNF4"/>
<comment type="caution">
    <text evidence="1">The sequence shown here is derived from an EMBL/GenBank/DDBJ whole genome shotgun (WGS) entry which is preliminary data.</text>
</comment>
<sequence length="156" mass="17591">MFITHEAYLDSEPDSLGSDRTAWRMVEFESVNPCYYVTVRFYEGSKHRTKKMMPADVSMLSDVLATQDSKFSVEEVQVVTSPRLNGSDSERMEKLICLFVGYDQNGECVFSLHKVASGAVYSSAADILDARSVIDIRMIYEDMQIAHPSAQECAEH</sequence>
<gene>
    <name evidence="1" type="ORF">BK665_08165</name>
</gene>